<sequence>MNSASNTFPVSIENCGQLFSFQALSLTIGTHHGKEQFLDQTITPSGYLNCYLNEMEPIIKMWTYPGESIQNRVVWSSTSCGGFGMLVITRRVLRMDE</sequence>
<dbReference type="EMBL" id="BMAW01062890">
    <property type="protein sequence ID" value="GFT37779.1"/>
    <property type="molecule type" value="Genomic_DNA"/>
</dbReference>
<evidence type="ECO:0000313" key="1">
    <source>
        <dbReference type="EMBL" id="GFT37779.1"/>
    </source>
</evidence>
<organism evidence="1 2">
    <name type="scientific">Nephila pilipes</name>
    <name type="common">Giant wood spider</name>
    <name type="synonym">Nephila maculata</name>
    <dbReference type="NCBI Taxonomy" id="299642"/>
    <lineage>
        <taxon>Eukaryota</taxon>
        <taxon>Metazoa</taxon>
        <taxon>Ecdysozoa</taxon>
        <taxon>Arthropoda</taxon>
        <taxon>Chelicerata</taxon>
        <taxon>Arachnida</taxon>
        <taxon>Araneae</taxon>
        <taxon>Araneomorphae</taxon>
        <taxon>Entelegynae</taxon>
        <taxon>Araneoidea</taxon>
        <taxon>Nephilidae</taxon>
        <taxon>Nephila</taxon>
    </lineage>
</organism>
<dbReference type="AlphaFoldDB" id="A0A8X6NYB9"/>
<proteinExistence type="predicted"/>
<gene>
    <name evidence="1" type="ORF">NPIL_300671</name>
</gene>
<keyword evidence="2" id="KW-1185">Reference proteome</keyword>
<reference evidence="1" key="1">
    <citation type="submission" date="2020-08" db="EMBL/GenBank/DDBJ databases">
        <title>Multicomponent nature underlies the extraordinary mechanical properties of spider dragline silk.</title>
        <authorList>
            <person name="Kono N."/>
            <person name="Nakamura H."/>
            <person name="Mori M."/>
            <person name="Yoshida Y."/>
            <person name="Ohtoshi R."/>
            <person name="Malay A.D."/>
            <person name="Moran D.A.P."/>
            <person name="Tomita M."/>
            <person name="Numata K."/>
            <person name="Arakawa K."/>
        </authorList>
    </citation>
    <scope>NUCLEOTIDE SEQUENCE</scope>
</reference>
<dbReference type="Proteomes" id="UP000887013">
    <property type="component" value="Unassembled WGS sequence"/>
</dbReference>
<evidence type="ECO:0000313" key="2">
    <source>
        <dbReference type="Proteomes" id="UP000887013"/>
    </source>
</evidence>
<protein>
    <submittedName>
        <fullName evidence="1">Uncharacterized protein</fullName>
    </submittedName>
</protein>
<accession>A0A8X6NYB9</accession>
<name>A0A8X6NYB9_NEPPI</name>
<comment type="caution">
    <text evidence="1">The sequence shown here is derived from an EMBL/GenBank/DDBJ whole genome shotgun (WGS) entry which is preliminary data.</text>
</comment>